<feature type="transmembrane region" description="Helical" evidence="1">
    <location>
        <begin position="149"/>
        <end position="171"/>
    </location>
</feature>
<sequence length="235" mass="25736">MRAKQKVKIAVDLAMTALLPCLMGYALLGETIHEWLGASMFCLWIGHLILNRSWIKGLAKGLYPAVRIAGTAVNGLLGLVMISMAVSGIILSKHVFAFLPITGGAAFARTLHMLGSYWGFVLMSLHLGLHWNLVLAAMRKVFPASEQSLLRITCLRAAAILISIYGIFAFAGRQLGSYLFLQNQFVFFDFSEPLAVFLADYLAIMVFIACVGYYGGKLLQAAFHRRIVAAEGKTC</sequence>
<dbReference type="Pfam" id="PF14358">
    <property type="entry name" value="DUF4405"/>
    <property type="match status" value="1"/>
</dbReference>
<gene>
    <name evidence="3" type="ORF">NE619_07205</name>
</gene>
<keyword evidence="1" id="KW-0472">Membrane</keyword>
<feature type="transmembrane region" description="Helical" evidence="1">
    <location>
        <begin position="117"/>
        <end position="137"/>
    </location>
</feature>
<proteinExistence type="predicted"/>
<name>A0ABT1RMW2_9FIRM</name>
<protein>
    <submittedName>
        <fullName evidence="3">DUF4405 domain-containing protein</fullName>
    </submittedName>
</protein>
<keyword evidence="4" id="KW-1185">Reference proteome</keyword>
<comment type="caution">
    <text evidence="3">The sequence shown here is derived from an EMBL/GenBank/DDBJ whole genome shotgun (WGS) entry which is preliminary data.</text>
</comment>
<evidence type="ECO:0000313" key="3">
    <source>
        <dbReference type="EMBL" id="MCQ4636512.1"/>
    </source>
</evidence>
<evidence type="ECO:0000256" key="1">
    <source>
        <dbReference type="SAM" id="Phobius"/>
    </source>
</evidence>
<dbReference type="EMBL" id="JANFXK010000006">
    <property type="protein sequence ID" value="MCQ4636512.1"/>
    <property type="molecule type" value="Genomic_DNA"/>
</dbReference>
<feature type="transmembrane region" description="Helical" evidence="1">
    <location>
        <begin position="35"/>
        <end position="55"/>
    </location>
</feature>
<evidence type="ECO:0000259" key="2">
    <source>
        <dbReference type="Pfam" id="PF14358"/>
    </source>
</evidence>
<reference evidence="3 4" key="1">
    <citation type="submission" date="2022-06" db="EMBL/GenBank/DDBJ databases">
        <title>Isolation of gut microbiota from human fecal samples.</title>
        <authorList>
            <person name="Pamer E.G."/>
            <person name="Barat B."/>
            <person name="Waligurski E."/>
            <person name="Medina S."/>
            <person name="Paddock L."/>
            <person name="Mostad J."/>
        </authorList>
    </citation>
    <scope>NUCLEOTIDE SEQUENCE [LARGE SCALE GENOMIC DNA]</scope>
    <source>
        <strain evidence="3 4">SL.3.17</strain>
    </source>
</reference>
<dbReference type="InterPro" id="IPR025517">
    <property type="entry name" value="DUF4405"/>
</dbReference>
<accession>A0ABT1RMW2</accession>
<dbReference type="Proteomes" id="UP001524502">
    <property type="component" value="Unassembled WGS sequence"/>
</dbReference>
<feature type="transmembrane region" description="Helical" evidence="1">
    <location>
        <begin position="194"/>
        <end position="216"/>
    </location>
</feature>
<feature type="transmembrane region" description="Helical" evidence="1">
    <location>
        <begin position="76"/>
        <end position="97"/>
    </location>
</feature>
<feature type="domain" description="Flavinylation-associated cytochrome" evidence="2">
    <location>
        <begin position="73"/>
        <end position="131"/>
    </location>
</feature>
<keyword evidence="1" id="KW-1133">Transmembrane helix</keyword>
<organism evidence="3 4">
    <name type="scientific">Anaerovorax odorimutans</name>
    <dbReference type="NCBI Taxonomy" id="109327"/>
    <lineage>
        <taxon>Bacteria</taxon>
        <taxon>Bacillati</taxon>
        <taxon>Bacillota</taxon>
        <taxon>Clostridia</taxon>
        <taxon>Peptostreptococcales</taxon>
        <taxon>Anaerovoracaceae</taxon>
        <taxon>Anaerovorax</taxon>
    </lineage>
</organism>
<feature type="transmembrane region" description="Helical" evidence="1">
    <location>
        <begin position="9"/>
        <end position="29"/>
    </location>
</feature>
<dbReference type="RefSeq" id="WP_256131707.1">
    <property type="nucleotide sequence ID" value="NZ_JANFXK010000006.1"/>
</dbReference>
<keyword evidence="1" id="KW-0812">Transmembrane</keyword>
<evidence type="ECO:0000313" key="4">
    <source>
        <dbReference type="Proteomes" id="UP001524502"/>
    </source>
</evidence>